<feature type="compositionally biased region" description="Polar residues" evidence="1">
    <location>
        <begin position="20"/>
        <end position="35"/>
    </location>
</feature>
<dbReference type="Proteomes" id="UP000680638">
    <property type="component" value="Unassembled WGS sequence"/>
</dbReference>
<evidence type="ECO:0000256" key="1">
    <source>
        <dbReference type="SAM" id="MobiDB-lite"/>
    </source>
</evidence>
<gene>
    <name evidence="2" type="ORF">J21TS3_40390</name>
</gene>
<evidence type="ECO:0000313" key="2">
    <source>
        <dbReference type="EMBL" id="GIO69218.1"/>
    </source>
</evidence>
<feature type="region of interest" description="Disordered" evidence="1">
    <location>
        <begin position="1"/>
        <end position="35"/>
    </location>
</feature>
<reference evidence="2 3" key="1">
    <citation type="submission" date="2021-03" db="EMBL/GenBank/DDBJ databases">
        <title>Antimicrobial resistance genes in bacteria isolated from Japanese honey, and their potential for conferring macrolide and lincosamide resistance in the American foulbrood pathogen Paenibacillus larvae.</title>
        <authorList>
            <person name="Okamoto M."/>
            <person name="Kumagai M."/>
            <person name="Kanamori H."/>
            <person name="Takamatsu D."/>
        </authorList>
    </citation>
    <scope>NUCLEOTIDE SEQUENCE [LARGE SCALE GENOMIC DNA]</scope>
    <source>
        <strain evidence="2 3">J21TS3</strain>
    </source>
</reference>
<name>A0ABQ4M1B4_9BACL</name>
<organism evidence="2 3">
    <name type="scientific">Paenibacillus cookii</name>
    <dbReference type="NCBI Taxonomy" id="157839"/>
    <lineage>
        <taxon>Bacteria</taxon>
        <taxon>Bacillati</taxon>
        <taxon>Bacillota</taxon>
        <taxon>Bacilli</taxon>
        <taxon>Bacillales</taxon>
        <taxon>Paenibacillaceae</taxon>
        <taxon>Paenibacillus</taxon>
    </lineage>
</organism>
<proteinExistence type="predicted"/>
<comment type="caution">
    <text evidence="2">The sequence shown here is derived from an EMBL/GenBank/DDBJ whole genome shotgun (WGS) entry which is preliminary data.</text>
</comment>
<dbReference type="EMBL" id="BORW01000027">
    <property type="protein sequence ID" value="GIO69218.1"/>
    <property type="molecule type" value="Genomic_DNA"/>
</dbReference>
<sequence length="70" mass="7869">MQDIFSEHSVLKNKHVGKQDAQQAESPQAVDQTNPFACRQRYHLTTTIPTPNEAKLKETLTLAKAAVFFV</sequence>
<feature type="compositionally biased region" description="Basic and acidic residues" evidence="1">
    <location>
        <begin position="1"/>
        <end position="10"/>
    </location>
</feature>
<accession>A0ABQ4M1B4</accession>
<keyword evidence="3" id="KW-1185">Reference proteome</keyword>
<protein>
    <submittedName>
        <fullName evidence="2">Uncharacterized protein</fullName>
    </submittedName>
</protein>
<evidence type="ECO:0000313" key="3">
    <source>
        <dbReference type="Proteomes" id="UP000680638"/>
    </source>
</evidence>